<dbReference type="Pfam" id="PF19268">
    <property type="entry name" value="CIS_TMP"/>
    <property type="match status" value="2"/>
</dbReference>
<dbReference type="OrthoDB" id="1488184at2"/>
<dbReference type="Proteomes" id="UP000270927">
    <property type="component" value="Unassembled WGS sequence"/>
</dbReference>
<sequence>MDILKNFSTIKNDVFLDIIGYHIKIIITPIAMRMPIHNHHVILRSRIEVTTEKSHDQNRALQYAVNRTVEQQLIPLLSKLFSQYVPQDVVIHIDKLTVDGGKLNVSNLSSQLPYQIASALLPVLQKQIDKIMHNPNVHQVIPLLEAKLQAIAYYLSEGNFAWWMTEHSDNQIEKIYIWLLHNAPLRIEQLWHNIKKKEKAIQRCIAHFSGTTVENTLHLLLRQQNFTPILSEIGFLLHKTGILTNSPYTPQRQLLSIALLGMINHQRPTIDRISFLTMLLKQVAAKTSISYKKILEKLQTYYTQTATQYASSSQAITTKEWVLQLHDMTITPPKFCNKDVKNQETVLKELDKIDNSTMTPHQLLETINRIKAAMDTIGIRILIKSWLREKKNRERLVKKLPDTLFISLIQPLDSSVASIFSTLTQIWGETTSASTVALNDSVKEATLAYYAFEPSKIIYFKQITSLFNQYFSEGTPAVNAIMAQLVSVQKIAPTAASVFTQTKTLQNDMPNFLIDKSIVIAENQQIWNTCIPYLHPDKADRSDLTQIEKSHTNILEQTVAISKKNHTADQYHLEREHTEKNHTADQYELERENIAKNYTADQYHLERENIAKNYTADQYYLERENIAKKHTADQYELERENIAKKHTADQYHLERENIAKKHTADIYGLERKQEERQRWEHPFSLDVVVEFLLHHALPAGQTVPAYLIAKSIETATTKQIRHTLAPVCQKPVILKKLIQYATEKTLCKLFQALIPFSADFTYKLEKVIIQAKVIQHNAKQTHTHLIQELFITAAIANSPPITEKQYIERILIYLVPHSQLSPTILCDRFTKAATNAYPQLVDTFALLKQKLVPLHISQINENEIDEVDFMFLPTNEILSSQLDKTNLPLYYRNLLPIIKNIARQPVLVDTYQAEIKQLVMQHLPTLSEAGKQTAYTWLTKTVEDTVQSKREEIIQSWIRFLHTGILGNYANVMELFKDAIAYATTFSLEEVVVKTHVRQRLIANFTHRQLMLLVENHSHVGKECTPYLQSCYQLWCATQSALGQESITKNLFWDMVLITLPQVSLPLHKDYWIEQTITKLSNALEITPTTLLQTFTLVIQDIKDMKAVEELTIALHNLKEKYRKSLQVQAIHHGCQETILSKLYVLLHGGLSLFAERHDLTIDALGHALLQYIAQKPFALSKMLQQQPHTHLITRRLVYYFKENVITKIIALLAKEKSAFAITYLNLLSQPHKITPLSNISTWKKELSISIIDYLITVDKINETQFVQNTLLTVCYTKETVHQIITSIVTIQPTNLTEDKIVNLLKTMLKKLNSNETSANHPVFMLKGNDPLAKLKLQEIQPNVLPTKFKKPDIQKKEIRFYIKNTGLIFLWPFFYDFFKEQNLLIGNTFSCEQAVHNAVYLLQYLVTGKLQSPEWQLTLPKLLCGLPYDEVLLPYRPIKETYDTYGEGNQEVEEGKSIPISVGTMKAIETSSQLIITKALSRWKSLTKLQKIDQYQNGITPNLFKSYFLQRLGILLKQKSDDAIESPYWHLTIMQQDYDHLDLLPPWSMTNIKLPWMEETVVLFWMPT</sequence>
<organism evidence="1 2">
    <name type="scientific">Candidatus Cardinium hertigii</name>
    <dbReference type="NCBI Taxonomy" id="247481"/>
    <lineage>
        <taxon>Bacteria</taxon>
        <taxon>Pseudomonadati</taxon>
        <taxon>Bacteroidota</taxon>
        <taxon>Cytophagia</taxon>
        <taxon>Cytophagales</taxon>
        <taxon>Amoebophilaceae</taxon>
        <taxon>Candidatus Cardinium</taxon>
    </lineage>
</organism>
<protein>
    <recommendedName>
        <fullName evidence="3">Afp14-like protein</fullName>
    </recommendedName>
</protein>
<accession>A0A3N2QD96</accession>
<proteinExistence type="predicted"/>
<dbReference type="InterPro" id="IPR045538">
    <property type="entry name" value="CIS_TMP"/>
</dbReference>
<dbReference type="RefSeq" id="WP_123662205.1">
    <property type="nucleotide sequence ID" value="NZ_RARA01000012.1"/>
</dbReference>
<keyword evidence="2" id="KW-1185">Reference proteome</keyword>
<evidence type="ECO:0000313" key="2">
    <source>
        <dbReference type="Proteomes" id="UP000270927"/>
    </source>
</evidence>
<gene>
    <name evidence="1" type="ORF">EDM02_00510</name>
</gene>
<name>A0A3N2QD96_9BACT</name>
<evidence type="ECO:0008006" key="3">
    <source>
        <dbReference type="Google" id="ProtNLM"/>
    </source>
</evidence>
<dbReference type="EMBL" id="RARA01000012">
    <property type="protein sequence ID" value="ROT47786.1"/>
    <property type="molecule type" value="Genomic_DNA"/>
</dbReference>
<reference evidence="1 2" key="1">
    <citation type="submission" date="2018-09" db="EMBL/GenBank/DDBJ databases">
        <title>Comparative Genomics of Wolbachia-Cardinium Dual Endosymbiosis in a Plant-Parasitic Nematode.</title>
        <authorList>
            <person name="Brown A.M.V."/>
            <person name="Wasala S.K."/>
            <person name="Howe D.K."/>
            <person name="Peetz A.B."/>
            <person name="Zasada I.A."/>
            <person name="Denver D.R."/>
        </authorList>
    </citation>
    <scope>NUCLEOTIDE SEQUENCE [LARGE SCALE GENOMIC DNA]</scope>
    <source>
        <strain evidence="1 2">Pp_1</strain>
    </source>
</reference>
<evidence type="ECO:0000313" key="1">
    <source>
        <dbReference type="EMBL" id="ROT47786.1"/>
    </source>
</evidence>
<comment type="caution">
    <text evidence="1">The sequence shown here is derived from an EMBL/GenBank/DDBJ whole genome shotgun (WGS) entry which is preliminary data.</text>
</comment>